<name>A0A2X2IX30_SPHMU</name>
<evidence type="ECO:0000313" key="2">
    <source>
        <dbReference type="Proteomes" id="UP000251241"/>
    </source>
</evidence>
<dbReference type="InterPro" id="IPR006249">
    <property type="entry name" value="Aconitase/IRP2"/>
</dbReference>
<dbReference type="PANTHER" id="PTHR11670">
    <property type="entry name" value="ACONITASE/IRON-RESPONSIVE ELEMENT FAMILY MEMBER"/>
    <property type="match status" value="1"/>
</dbReference>
<protein>
    <submittedName>
        <fullName evidence="1">Aconitate hydratase</fullName>
        <ecNumber evidence="1">4.2.1.3</ecNumber>
    </submittedName>
</protein>
<organism evidence="1 2">
    <name type="scientific">Sphingobacterium multivorum</name>
    <dbReference type="NCBI Taxonomy" id="28454"/>
    <lineage>
        <taxon>Bacteria</taxon>
        <taxon>Pseudomonadati</taxon>
        <taxon>Bacteroidota</taxon>
        <taxon>Sphingobacteriia</taxon>
        <taxon>Sphingobacteriales</taxon>
        <taxon>Sphingobacteriaceae</taxon>
        <taxon>Sphingobacterium</taxon>
    </lineage>
</organism>
<accession>A0A2X2IX30</accession>
<proteinExistence type="predicted"/>
<dbReference type="EC" id="4.2.1.3" evidence="1"/>
<dbReference type="AlphaFoldDB" id="A0A2X2IX30"/>
<evidence type="ECO:0000313" key="1">
    <source>
        <dbReference type="EMBL" id="SPZ84691.1"/>
    </source>
</evidence>
<keyword evidence="1" id="KW-0456">Lyase</keyword>
<gene>
    <name evidence="1" type="primary">citB_3</name>
    <name evidence="1" type="ORF">NCTC11343_01235</name>
</gene>
<dbReference type="Gene3D" id="6.10.190.10">
    <property type="match status" value="1"/>
</dbReference>
<dbReference type="GO" id="GO:0003994">
    <property type="term" value="F:aconitate hydratase activity"/>
    <property type="evidence" value="ECO:0007669"/>
    <property type="project" value="UniProtKB-EC"/>
</dbReference>
<reference evidence="1 2" key="1">
    <citation type="submission" date="2018-06" db="EMBL/GenBank/DDBJ databases">
        <authorList>
            <consortium name="Pathogen Informatics"/>
            <person name="Doyle S."/>
        </authorList>
    </citation>
    <scope>NUCLEOTIDE SEQUENCE [LARGE SCALE GENOMIC DNA]</scope>
    <source>
        <strain evidence="1 2">NCTC11343</strain>
    </source>
</reference>
<sequence length="101" mass="11797">MPCVKQSDFQEVYDVIFDGSTDWQELEVNLDQNYQWDNTSTYIKESPFFENLQAVPNRYKTSKMQGCYFILVIRLQRIISHLQGHSKKKLRLGNTSATSGK</sequence>
<dbReference type="EMBL" id="UAUU01000003">
    <property type="protein sequence ID" value="SPZ84691.1"/>
    <property type="molecule type" value="Genomic_DNA"/>
</dbReference>
<dbReference type="Proteomes" id="UP000251241">
    <property type="component" value="Unassembled WGS sequence"/>
</dbReference>